<dbReference type="InterPro" id="IPR050090">
    <property type="entry name" value="Tyrosine_recombinase_XerCD"/>
</dbReference>
<dbReference type="AlphaFoldDB" id="A0A225SL58"/>
<accession>A0A225SL58</accession>
<dbReference type="Gene3D" id="1.10.443.10">
    <property type="entry name" value="Intergrase catalytic core"/>
    <property type="match status" value="1"/>
</dbReference>
<keyword evidence="4" id="KW-0233">DNA recombination</keyword>
<name>A0A225SL58_9BURK</name>
<feature type="domain" description="Tyr recombinase" evidence="6">
    <location>
        <begin position="165"/>
        <end position="341"/>
    </location>
</feature>
<comment type="caution">
    <text evidence="8">The sequence shown here is derived from an EMBL/GenBank/DDBJ whole genome shotgun (WGS) entry which is preliminary data.</text>
</comment>
<gene>
    <name evidence="8" type="ORF">CEJ45_24320</name>
</gene>
<dbReference type="PROSITE" id="PS51900">
    <property type="entry name" value="CB"/>
    <property type="match status" value="1"/>
</dbReference>
<dbReference type="InterPro" id="IPR044068">
    <property type="entry name" value="CB"/>
</dbReference>
<keyword evidence="9" id="KW-1185">Reference proteome</keyword>
<dbReference type="PANTHER" id="PTHR30349:SF41">
    <property type="entry name" value="INTEGRASE_RECOMBINASE PROTEIN MJ0367-RELATED"/>
    <property type="match status" value="1"/>
</dbReference>
<dbReference type="SUPFAM" id="SSF56349">
    <property type="entry name" value="DNA breaking-rejoining enzymes"/>
    <property type="match status" value="1"/>
</dbReference>
<evidence type="ECO:0000259" key="6">
    <source>
        <dbReference type="PROSITE" id="PS51898"/>
    </source>
</evidence>
<evidence type="ECO:0000256" key="1">
    <source>
        <dbReference type="ARBA" id="ARBA00008857"/>
    </source>
</evidence>
<dbReference type="InterPro" id="IPR011010">
    <property type="entry name" value="DNA_brk_join_enz"/>
</dbReference>
<evidence type="ECO:0000256" key="2">
    <source>
        <dbReference type="ARBA" id="ARBA00022908"/>
    </source>
</evidence>
<reference evidence="8 9" key="1">
    <citation type="journal article" date="2010" name="Int. J. Syst. Evol. Microbiol.">
        <title>Reclassification of Herbaspirillum putei as a later heterotypic synonym of Herbaspirillum huttiense, with the description of H. huttiense subsp. huttiense subsp. nov. and H. huttiense subsp. putei subsp. nov., comb. nov., and description of Herbaspirillum aquaticum sp. nov.</title>
        <authorList>
            <person name="Dobritsa A.P."/>
            <person name="Reddy M.C."/>
            <person name="Samadpour M."/>
        </authorList>
    </citation>
    <scope>NUCLEOTIDE SEQUENCE [LARGE SCALE GENOMIC DNA]</scope>
    <source>
        <strain evidence="8 9">IEH 4430</strain>
    </source>
</reference>
<protein>
    <submittedName>
        <fullName evidence="8">Integrase</fullName>
    </submittedName>
</protein>
<dbReference type="PANTHER" id="PTHR30349">
    <property type="entry name" value="PHAGE INTEGRASE-RELATED"/>
    <property type="match status" value="1"/>
</dbReference>
<dbReference type="Pfam" id="PF00589">
    <property type="entry name" value="Phage_integrase"/>
    <property type="match status" value="1"/>
</dbReference>
<comment type="similarity">
    <text evidence="1">Belongs to the 'phage' integrase family.</text>
</comment>
<evidence type="ECO:0000256" key="5">
    <source>
        <dbReference type="PROSITE-ProRule" id="PRU01248"/>
    </source>
</evidence>
<dbReference type="Proteomes" id="UP000214747">
    <property type="component" value="Unassembled WGS sequence"/>
</dbReference>
<proteinExistence type="inferred from homology"/>
<sequence length="349" mass="39381">MAHISRLPSGNWRALVRRKGHKSKSQTFTLKRDALQWAMAIESQAEHIAAYGKQPVPEGYTVAKLVDTYIERTPPGQKTKTATLQMLRNSLGNILLAKLGASHLRDFIIQRMKTAGGVTIAGDLSILGSVLRFARDALLLDVPENLALDARRQLAGFKLNTRSTERDREPTQSELDRLYAHWDNNPRQIIPMTTICRFAIATAMRQDEICSILIEDISGYPQKPTVIIRDRKDPRKKIGNNQRVPLLPDAWCIVAPIMESRTEGRLFPFNSASVSTAFTRACLALDIEDLHFHDLRHYATGKLFRMGLDIPTVSVLTGHKDWKMLKRYTHTTAEDVFAKLTTNDTQARV</sequence>
<evidence type="ECO:0000259" key="7">
    <source>
        <dbReference type="PROSITE" id="PS51900"/>
    </source>
</evidence>
<organism evidence="8 9">
    <name type="scientific">Herbaspirillum aquaticum</name>
    <dbReference type="NCBI Taxonomy" id="568783"/>
    <lineage>
        <taxon>Bacteria</taxon>
        <taxon>Pseudomonadati</taxon>
        <taxon>Pseudomonadota</taxon>
        <taxon>Betaproteobacteria</taxon>
        <taxon>Burkholderiales</taxon>
        <taxon>Oxalobacteraceae</taxon>
        <taxon>Herbaspirillum</taxon>
    </lineage>
</organism>
<dbReference type="InterPro" id="IPR002104">
    <property type="entry name" value="Integrase_catalytic"/>
</dbReference>
<evidence type="ECO:0000313" key="9">
    <source>
        <dbReference type="Proteomes" id="UP000214747"/>
    </source>
</evidence>
<dbReference type="InterPro" id="IPR013762">
    <property type="entry name" value="Integrase-like_cat_sf"/>
</dbReference>
<keyword evidence="2" id="KW-0229">DNA integration</keyword>
<dbReference type="CDD" id="cd00796">
    <property type="entry name" value="INT_Rci_Hp1_C"/>
    <property type="match status" value="1"/>
</dbReference>
<evidence type="ECO:0000313" key="8">
    <source>
        <dbReference type="EMBL" id="OWY31688.1"/>
    </source>
</evidence>
<dbReference type="GO" id="GO:0003677">
    <property type="term" value="F:DNA binding"/>
    <property type="evidence" value="ECO:0007669"/>
    <property type="project" value="UniProtKB-UniRule"/>
</dbReference>
<feature type="domain" description="Core-binding (CB)" evidence="7">
    <location>
        <begin position="60"/>
        <end position="135"/>
    </location>
</feature>
<dbReference type="EMBL" id="NJGV01000049">
    <property type="protein sequence ID" value="OWY31688.1"/>
    <property type="molecule type" value="Genomic_DNA"/>
</dbReference>
<dbReference type="PROSITE" id="PS51898">
    <property type="entry name" value="TYR_RECOMBINASE"/>
    <property type="match status" value="1"/>
</dbReference>
<keyword evidence="3 5" id="KW-0238">DNA-binding</keyword>
<evidence type="ECO:0000256" key="4">
    <source>
        <dbReference type="ARBA" id="ARBA00023172"/>
    </source>
</evidence>
<dbReference type="GO" id="GO:0006310">
    <property type="term" value="P:DNA recombination"/>
    <property type="evidence" value="ECO:0007669"/>
    <property type="project" value="UniProtKB-KW"/>
</dbReference>
<dbReference type="GO" id="GO:0015074">
    <property type="term" value="P:DNA integration"/>
    <property type="evidence" value="ECO:0007669"/>
    <property type="project" value="UniProtKB-KW"/>
</dbReference>
<dbReference type="RefSeq" id="WP_088757551.1">
    <property type="nucleotide sequence ID" value="NZ_NJGV01000049.1"/>
</dbReference>
<evidence type="ECO:0000256" key="3">
    <source>
        <dbReference type="ARBA" id="ARBA00023125"/>
    </source>
</evidence>